<dbReference type="PROSITE" id="PS00187">
    <property type="entry name" value="TPP_ENZYMES"/>
    <property type="match status" value="1"/>
</dbReference>
<protein>
    <recommendedName>
        <fullName evidence="4 14">Acetolactate synthase</fullName>
        <ecNumber evidence="4 14">2.2.1.6</ecNumber>
    </recommendedName>
</protein>
<dbReference type="Pfam" id="PF02775">
    <property type="entry name" value="TPP_enzyme_C"/>
    <property type="match status" value="1"/>
</dbReference>
<dbReference type="GO" id="GO:0050660">
    <property type="term" value="F:flavin adenine dinucleotide binding"/>
    <property type="evidence" value="ECO:0007669"/>
    <property type="project" value="InterPro"/>
</dbReference>
<evidence type="ECO:0000259" key="15">
    <source>
        <dbReference type="Pfam" id="PF00205"/>
    </source>
</evidence>
<keyword evidence="11 14" id="KW-0786">Thiamine pyrophosphate</keyword>
<dbReference type="EC" id="2.2.1.6" evidence="4 14"/>
<dbReference type="InterPro" id="IPR039368">
    <property type="entry name" value="AHAS_TPP"/>
</dbReference>
<dbReference type="CDD" id="cd02015">
    <property type="entry name" value="TPP_AHAS"/>
    <property type="match status" value="1"/>
</dbReference>
<gene>
    <name evidence="18" type="primary">ilvB</name>
    <name evidence="18" type="ORF">IAD22_07930</name>
</gene>
<keyword evidence="9" id="KW-0274">FAD</keyword>
<organism evidence="18 19">
    <name type="scientific">Candidatus Limousia pullorum</name>
    <dbReference type="NCBI Taxonomy" id="2840860"/>
    <lineage>
        <taxon>Bacteria</taxon>
        <taxon>Bacillati</taxon>
        <taxon>Bacillota</taxon>
        <taxon>Clostridia</taxon>
        <taxon>Eubacteriales</taxon>
        <taxon>Oscillospiraceae</taxon>
        <taxon>Oscillospiraceae incertae sedis</taxon>
        <taxon>Candidatus Limousia</taxon>
    </lineage>
</organism>
<keyword evidence="6" id="KW-0285">Flavoprotein</keyword>
<keyword evidence="8 14" id="KW-0479">Metal-binding</keyword>
<evidence type="ECO:0000256" key="1">
    <source>
        <dbReference type="ARBA" id="ARBA00004974"/>
    </source>
</evidence>
<dbReference type="InterPro" id="IPR029061">
    <property type="entry name" value="THDP-binding"/>
</dbReference>
<evidence type="ECO:0000256" key="13">
    <source>
        <dbReference type="ARBA" id="ARBA00048670"/>
    </source>
</evidence>
<evidence type="ECO:0000256" key="9">
    <source>
        <dbReference type="ARBA" id="ARBA00022827"/>
    </source>
</evidence>
<dbReference type="NCBIfam" id="TIGR00118">
    <property type="entry name" value="acolac_lg"/>
    <property type="match status" value="1"/>
</dbReference>
<evidence type="ECO:0000256" key="3">
    <source>
        <dbReference type="ARBA" id="ARBA00007812"/>
    </source>
</evidence>
<evidence type="ECO:0000313" key="19">
    <source>
        <dbReference type="Proteomes" id="UP000824118"/>
    </source>
</evidence>
<evidence type="ECO:0000256" key="4">
    <source>
        <dbReference type="ARBA" id="ARBA00013145"/>
    </source>
</evidence>
<evidence type="ECO:0000259" key="16">
    <source>
        <dbReference type="Pfam" id="PF02775"/>
    </source>
</evidence>
<dbReference type="PANTHER" id="PTHR18968:SF13">
    <property type="entry name" value="ACETOLACTATE SYNTHASE CATALYTIC SUBUNIT, MITOCHONDRIAL"/>
    <property type="match status" value="1"/>
</dbReference>
<dbReference type="InterPro" id="IPR012000">
    <property type="entry name" value="Thiamin_PyroP_enz_cen_dom"/>
</dbReference>
<accession>A0A9D1LZL1</accession>
<reference evidence="18" key="1">
    <citation type="submission" date="2020-10" db="EMBL/GenBank/DDBJ databases">
        <authorList>
            <person name="Gilroy R."/>
        </authorList>
    </citation>
    <scope>NUCLEOTIDE SEQUENCE</scope>
    <source>
        <strain evidence="18">ChiGjej1B1-1684</strain>
    </source>
</reference>
<evidence type="ECO:0000313" key="18">
    <source>
        <dbReference type="EMBL" id="HIU50925.1"/>
    </source>
</evidence>
<feature type="domain" description="Thiamine pyrophosphate enzyme TPP-binding" evidence="16">
    <location>
        <begin position="383"/>
        <end position="530"/>
    </location>
</feature>
<comment type="similarity">
    <text evidence="3 14">Belongs to the TPP enzyme family.</text>
</comment>
<keyword evidence="12 14" id="KW-0100">Branched-chain amino acid biosynthesis</keyword>
<dbReference type="Gene3D" id="3.40.50.970">
    <property type="match status" value="2"/>
</dbReference>
<keyword evidence="5 14" id="KW-0028">Amino-acid biosynthesis</keyword>
<comment type="catalytic activity">
    <reaction evidence="13 14">
        <text>2 pyruvate + H(+) = (2S)-2-acetolactate + CO2</text>
        <dbReference type="Rhea" id="RHEA:25249"/>
        <dbReference type="ChEBI" id="CHEBI:15361"/>
        <dbReference type="ChEBI" id="CHEBI:15378"/>
        <dbReference type="ChEBI" id="CHEBI:16526"/>
        <dbReference type="ChEBI" id="CHEBI:58476"/>
        <dbReference type="EC" id="2.2.1.6"/>
    </reaction>
</comment>
<feature type="domain" description="Thiamine pyrophosphate enzyme central" evidence="15">
    <location>
        <begin position="192"/>
        <end position="326"/>
    </location>
</feature>
<dbReference type="AlphaFoldDB" id="A0A9D1LZL1"/>
<dbReference type="GO" id="GO:0000287">
    <property type="term" value="F:magnesium ion binding"/>
    <property type="evidence" value="ECO:0007669"/>
    <property type="project" value="UniProtKB-UniRule"/>
</dbReference>
<dbReference type="GO" id="GO:0009099">
    <property type="term" value="P:L-valine biosynthetic process"/>
    <property type="evidence" value="ECO:0007669"/>
    <property type="project" value="TreeGrafter"/>
</dbReference>
<dbReference type="InterPro" id="IPR012001">
    <property type="entry name" value="Thiamin_PyroP_enz_TPP-bd_dom"/>
</dbReference>
<dbReference type="InterPro" id="IPR029035">
    <property type="entry name" value="DHS-like_NAD/FAD-binding_dom"/>
</dbReference>
<evidence type="ECO:0000256" key="11">
    <source>
        <dbReference type="ARBA" id="ARBA00023052"/>
    </source>
</evidence>
<dbReference type="Pfam" id="PF00205">
    <property type="entry name" value="TPP_enzyme_M"/>
    <property type="match status" value="1"/>
</dbReference>
<proteinExistence type="inferred from homology"/>
<sequence>MKLTGAQIIMECLLEQGVDTVFGYPGGAVLNIYDALYEYKDKIRHITTSHEQAASHAADGYARSSGKTGVCIATSGPGATNLVTGIATAYMDSIPMVAITGNVNRNLLGKSSFQEVDIAAITAPVTKKSLIVMDIADLADAIRDAFYVANKGRKGPVLIDIPKDITALTYDFERKPLKEQKHNFDHNEKQFKKAVELLLKSERPFLYAGGGVVASEAEKEFADFAEKFDAPVSASLMCQGAYDQKLPRYLGMLGMHGTKVSSMALKECDLFIAVGSRFSDRVTCDTGVFARNCPVIHIDIDAKEFNKNIKAAAALRGNAKDVLEELSRRIPQQNHSEWMNKIYGWKEKNPFLKKDDGMYVTPQYVMETLGRLTDNKAMITTEVGQHQMWAAQYFYYRYPRQLCTSGGLGTMGYGLGAAIGAKLANPDKTVVNIAGDGSFHMNCSELSTLSKYNIPVIELLFNNEVLGMVRQWQKLFYGGRFSETDLDKVTNYEKLSEAFGVKAYTISKSSDVEKVLKEAIESGKPAFINCIINRDMNVLPMVPANGAVTDPIMEM</sequence>
<dbReference type="CDD" id="cd07035">
    <property type="entry name" value="TPP_PYR_POX_like"/>
    <property type="match status" value="1"/>
</dbReference>
<dbReference type="FunFam" id="3.40.50.970:FF:000007">
    <property type="entry name" value="Acetolactate synthase"/>
    <property type="match status" value="1"/>
</dbReference>
<evidence type="ECO:0000256" key="12">
    <source>
        <dbReference type="ARBA" id="ARBA00023304"/>
    </source>
</evidence>
<comment type="cofactor">
    <cofactor evidence="14">
        <name>thiamine diphosphate</name>
        <dbReference type="ChEBI" id="CHEBI:58937"/>
    </cofactor>
    <text evidence="14">Binds 1 thiamine pyrophosphate per subunit.</text>
</comment>
<dbReference type="FunFam" id="3.40.50.970:FF:000016">
    <property type="entry name" value="Acetolactate synthase"/>
    <property type="match status" value="1"/>
</dbReference>
<dbReference type="GO" id="GO:0009097">
    <property type="term" value="P:isoleucine biosynthetic process"/>
    <property type="evidence" value="ECO:0007669"/>
    <property type="project" value="TreeGrafter"/>
</dbReference>
<feature type="domain" description="Thiamine pyrophosphate enzyme N-terminal TPP-binding" evidence="17">
    <location>
        <begin position="4"/>
        <end position="120"/>
    </location>
</feature>
<dbReference type="InterPro" id="IPR012846">
    <property type="entry name" value="Acetolactate_synth_lsu"/>
</dbReference>
<comment type="pathway">
    <text evidence="1 14">Amino-acid biosynthesis; L-isoleucine biosynthesis; L-isoleucine from 2-oxobutanoate: step 1/4.</text>
</comment>
<dbReference type="InterPro" id="IPR000399">
    <property type="entry name" value="TPP-bd_CS"/>
</dbReference>
<dbReference type="InterPro" id="IPR011766">
    <property type="entry name" value="TPP_enzyme_TPP-bd"/>
</dbReference>
<evidence type="ECO:0000256" key="7">
    <source>
        <dbReference type="ARBA" id="ARBA00022679"/>
    </source>
</evidence>
<evidence type="ECO:0000256" key="6">
    <source>
        <dbReference type="ARBA" id="ARBA00022630"/>
    </source>
</evidence>
<evidence type="ECO:0000256" key="14">
    <source>
        <dbReference type="RuleBase" id="RU003591"/>
    </source>
</evidence>
<dbReference type="GO" id="GO:0030976">
    <property type="term" value="F:thiamine pyrophosphate binding"/>
    <property type="evidence" value="ECO:0007669"/>
    <property type="project" value="UniProtKB-UniRule"/>
</dbReference>
<dbReference type="Gene3D" id="3.40.50.1220">
    <property type="entry name" value="TPP-binding domain"/>
    <property type="match status" value="1"/>
</dbReference>
<keyword evidence="10 14" id="KW-0460">Magnesium</keyword>
<dbReference type="GO" id="GO:0003984">
    <property type="term" value="F:acetolactate synthase activity"/>
    <property type="evidence" value="ECO:0007669"/>
    <property type="project" value="UniProtKB-EC"/>
</dbReference>
<evidence type="ECO:0000256" key="10">
    <source>
        <dbReference type="ARBA" id="ARBA00022842"/>
    </source>
</evidence>
<comment type="cofactor">
    <cofactor evidence="14">
        <name>Mg(2+)</name>
        <dbReference type="ChEBI" id="CHEBI:18420"/>
    </cofactor>
    <text evidence="14">Binds 1 Mg(2+) ion per subunit.</text>
</comment>
<dbReference type="FunFam" id="3.40.50.1220:FF:000008">
    <property type="entry name" value="Acetolactate synthase"/>
    <property type="match status" value="1"/>
</dbReference>
<evidence type="ECO:0000256" key="8">
    <source>
        <dbReference type="ARBA" id="ARBA00022723"/>
    </source>
</evidence>
<reference evidence="18" key="2">
    <citation type="journal article" date="2021" name="PeerJ">
        <title>Extensive microbial diversity within the chicken gut microbiome revealed by metagenomics and culture.</title>
        <authorList>
            <person name="Gilroy R."/>
            <person name="Ravi A."/>
            <person name="Getino M."/>
            <person name="Pursley I."/>
            <person name="Horton D.L."/>
            <person name="Alikhan N.F."/>
            <person name="Baker D."/>
            <person name="Gharbi K."/>
            <person name="Hall N."/>
            <person name="Watson M."/>
            <person name="Adriaenssens E.M."/>
            <person name="Foster-Nyarko E."/>
            <person name="Jarju S."/>
            <person name="Secka A."/>
            <person name="Antonio M."/>
            <person name="Oren A."/>
            <person name="Chaudhuri R.R."/>
            <person name="La Ragione R."/>
            <person name="Hildebrand F."/>
            <person name="Pallen M.J."/>
        </authorList>
    </citation>
    <scope>NUCLEOTIDE SEQUENCE</scope>
    <source>
        <strain evidence="18">ChiGjej1B1-1684</strain>
    </source>
</reference>
<evidence type="ECO:0000256" key="5">
    <source>
        <dbReference type="ARBA" id="ARBA00022605"/>
    </source>
</evidence>
<dbReference type="PANTHER" id="PTHR18968">
    <property type="entry name" value="THIAMINE PYROPHOSPHATE ENZYMES"/>
    <property type="match status" value="1"/>
</dbReference>
<evidence type="ECO:0000259" key="17">
    <source>
        <dbReference type="Pfam" id="PF02776"/>
    </source>
</evidence>
<dbReference type="SUPFAM" id="SSF52518">
    <property type="entry name" value="Thiamin diphosphate-binding fold (THDP-binding)"/>
    <property type="match status" value="2"/>
</dbReference>
<comment type="caution">
    <text evidence="18">The sequence shown here is derived from an EMBL/GenBank/DDBJ whole genome shotgun (WGS) entry which is preliminary data.</text>
</comment>
<evidence type="ECO:0000256" key="2">
    <source>
        <dbReference type="ARBA" id="ARBA00005025"/>
    </source>
</evidence>
<dbReference type="Pfam" id="PF02776">
    <property type="entry name" value="TPP_enzyme_N"/>
    <property type="match status" value="1"/>
</dbReference>
<name>A0A9D1LZL1_9FIRM</name>
<comment type="pathway">
    <text evidence="2 14">Amino-acid biosynthesis; L-valine biosynthesis; L-valine from pyruvate: step 1/4.</text>
</comment>
<keyword evidence="7 14" id="KW-0808">Transferase</keyword>
<dbReference type="Proteomes" id="UP000824118">
    <property type="component" value="Unassembled WGS sequence"/>
</dbReference>
<dbReference type="EMBL" id="DVNG01000118">
    <property type="protein sequence ID" value="HIU50925.1"/>
    <property type="molecule type" value="Genomic_DNA"/>
</dbReference>
<dbReference type="GO" id="GO:0005948">
    <property type="term" value="C:acetolactate synthase complex"/>
    <property type="evidence" value="ECO:0007669"/>
    <property type="project" value="TreeGrafter"/>
</dbReference>
<dbReference type="SUPFAM" id="SSF52467">
    <property type="entry name" value="DHS-like NAD/FAD-binding domain"/>
    <property type="match status" value="1"/>
</dbReference>
<dbReference type="InterPro" id="IPR045229">
    <property type="entry name" value="TPP_enz"/>
</dbReference>